<keyword evidence="5" id="KW-0653">Protein transport</keyword>
<dbReference type="Proteomes" id="UP000240080">
    <property type="component" value="Chromosome 17"/>
</dbReference>
<sequence length="980" mass="108997">MATAATSPSLKRLDLRDPAALFETHGAEEIRGLERQIRAEIEHKKEELRQMVGERYRDLIEAADTIGQMRRCAVGLVDAVKATDQYCARLRQAGSAAPRPPRAQQPQQPSQEKFYSMAAQIKLLLEIPEKIWSSMEASQCLHATQLYLLCCHLHSLLQLDSSSSRYSPILSRFPILIRQVAAASHFRSTILHESKMLLKCQAVSDQAVAEALCSIMLLEESSPRQALTDFLLARKATIQKLLNQPHHGAGIKAQICSLVELLATTLKQAHALFYTLPEGLLPDPALPCGLLFSTLETITGQHPAGKGTGVLQEETKLCSWFKHLPASIVEFQPTLRTLAHPISQEYLKDTLQKWIHMCNEDIKNGITNLLMYVKSMKGLAGIRDAMWELLTNESTNHSWDVLCRRLLEKPLLFWEDMMQQLFLDRLQTLTKEGFDSISSSSKELLVSALQELESSTSNSPSNKHIHFEYNMSLFLWSESPNDLPSDAAWVSVANRGQFASSGLSMKAQAISPCVQNFCSALDSKLKVKLDDLLAYLPSDDSSLPKDVSPTQAKSSAFDRYADAGTVQEMLRTQSVACIKHIVDCIRAELQSIEEGVQGQQDALNSAKLHSVLFMARLCQSLGELCPHLKQCILGKSESSEKPAREFRALRKQGKVKTQEIIPTQAKWQEVKEVLLQQSVMGYQVWSSAVVKVLIHGFTQSLLLDDAGSVLATATSWDELEIQEEAESGSSVTSKIRLPAQPSWYVQSFLFSLCQEINRVGGQALPKVTLQEMLKSCMVQVVAAYEKLSEEKQIKKEGAFPVTQNRALQLLYDLRYLNIVLTAKGDEVKSGRSKPDSRIEKVTDHLEALIDPFDLDVFTPHLNSNLHRLVQRTSVLFGLVTGTENQLAPRSSTFNSQEPHNILPLASSQIRFGLLPLSMTSTRKAKSTRNIETKAQVVPPARSTAGDPTVPGSLFRQLVSEEDNTSAPSLFKLGWLSSMTK</sequence>
<dbReference type="GO" id="GO:0007030">
    <property type="term" value="P:Golgi organization"/>
    <property type="evidence" value="ECO:0007669"/>
    <property type="project" value="Ensembl"/>
</dbReference>
<comment type="similarity">
    <text evidence="2">Belongs to the COG1 family.</text>
</comment>
<protein>
    <recommendedName>
        <fullName evidence="3">Conserved oligomeric Golgi complex subunit 1</fullName>
    </recommendedName>
</protein>
<evidence type="ECO:0000256" key="4">
    <source>
        <dbReference type="ARBA" id="ARBA00022448"/>
    </source>
</evidence>
<reference evidence="8" key="3">
    <citation type="submission" date="2025-09" db="UniProtKB">
        <authorList>
            <consortium name="Ensembl"/>
        </authorList>
    </citation>
    <scope>IDENTIFICATION</scope>
</reference>
<keyword evidence="6" id="KW-0333">Golgi apparatus</keyword>
<dbReference type="GeneID" id="100991568"/>
<proteinExistence type="inferred from homology"/>
<name>A0A2R8ZKL3_PANPA</name>
<dbReference type="OMA" id="DNPRRQT"/>
<dbReference type="GeneTree" id="ENSGT00390000017136"/>
<dbReference type="STRING" id="9597.ENSPPAP00000005507"/>
<dbReference type="GO" id="GO:0000301">
    <property type="term" value="P:retrograde transport, vesicle recycling within Golgi"/>
    <property type="evidence" value="ECO:0007669"/>
    <property type="project" value="Ensembl"/>
</dbReference>
<dbReference type="GO" id="GO:0017119">
    <property type="term" value="C:Golgi transport complex"/>
    <property type="evidence" value="ECO:0007669"/>
    <property type="project" value="Ensembl"/>
</dbReference>
<dbReference type="CTD" id="9382"/>
<accession>A0A2R8ZKL3</accession>
<dbReference type="Ensembl" id="ENSPPAT00000025038.1">
    <property type="protein sequence ID" value="ENSPPAP00000005507.1"/>
    <property type="gene ID" value="ENSPPAG00000022776.1"/>
</dbReference>
<dbReference type="PANTHER" id="PTHR31658:SF0">
    <property type="entry name" value="CONSERVED OLIGOMERIC GOLGI COMPLEX SUBUNIT 1"/>
    <property type="match status" value="1"/>
</dbReference>
<dbReference type="InterPro" id="IPR033370">
    <property type="entry name" value="COG1"/>
</dbReference>
<dbReference type="Bgee" id="ENSPPAG00000022776">
    <property type="expression patterns" value="Expressed in prefrontal cortex and 6 other cell types or tissues"/>
</dbReference>
<reference evidence="8" key="2">
    <citation type="submission" date="2025-08" db="UniProtKB">
        <authorList>
            <consortium name="Ensembl"/>
        </authorList>
    </citation>
    <scope>IDENTIFICATION</scope>
</reference>
<dbReference type="KEGG" id="pps:100991568"/>
<reference evidence="8 9" key="1">
    <citation type="journal article" date="2012" name="Nature">
        <title>The bonobo genome compared with the chimpanzee and human genomes.</title>
        <authorList>
            <person name="Prufer K."/>
            <person name="Munch K."/>
            <person name="Hellmann I."/>
            <person name="Akagi K."/>
            <person name="Miller J.R."/>
            <person name="Walenz B."/>
            <person name="Koren S."/>
            <person name="Sutton G."/>
            <person name="Kodira C."/>
            <person name="Winer R."/>
            <person name="Knight J.R."/>
            <person name="Mullikin J.C."/>
            <person name="Meader S.J."/>
            <person name="Ponting C.P."/>
            <person name="Lunter G."/>
            <person name="Higashino S."/>
            <person name="Hobolth A."/>
            <person name="Dutheil J."/>
            <person name="Karakoc E."/>
            <person name="Alkan C."/>
            <person name="Sajjadian S."/>
            <person name="Catacchio C.R."/>
            <person name="Ventura M."/>
            <person name="Marques-Bonet T."/>
            <person name="Eichler E.E."/>
            <person name="Andre C."/>
            <person name="Atencia R."/>
            <person name="Mugisha L."/>
            <person name="Junhold J."/>
            <person name="Patterson N."/>
            <person name="Siebauer M."/>
            <person name="Good J.M."/>
            <person name="Fischer A."/>
            <person name="Ptak S.E."/>
            <person name="Lachmann M."/>
            <person name="Symer D.E."/>
            <person name="Mailund T."/>
            <person name="Schierup M.H."/>
            <person name="Andres A.M."/>
            <person name="Kelso J."/>
            <person name="Paabo S."/>
        </authorList>
    </citation>
    <scope>NUCLEOTIDE SEQUENCE [LARGE SCALE GENOMIC DNA]</scope>
</reference>
<evidence type="ECO:0000256" key="2">
    <source>
        <dbReference type="ARBA" id="ARBA00006653"/>
    </source>
</evidence>
<dbReference type="EMBL" id="AJFE02032631">
    <property type="status" value="NOT_ANNOTATED_CDS"/>
    <property type="molecule type" value="Genomic_DNA"/>
</dbReference>
<dbReference type="PANTHER" id="PTHR31658">
    <property type="entry name" value="CONSERVED OLIGOMERIC GOLGI COMPLEX SUBUNIT 1"/>
    <property type="match status" value="1"/>
</dbReference>
<dbReference type="GO" id="GO:0015031">
    <property type="term" value="P:protein transport"/>
    <property type="evidence" value="ECO:0007669"/>
    <property type="project" value="UniProtKB-KW"/>
</dbReference>
<organism evidence="8 9">
    <name type="scientific">Pan paniscus</name>
    <name type="common">Pygmy chimpanzee</name>
    <name type="synonym">Bonobo</name>
    <dbReference type="NCBI Taxonomy" id="9597"/>
    <lineage>
        <taxon>Eukaryota</taxon>
        <taxon>Metazoa</taxon>
        <taxon>Chordata</taxon>
        <taxon>Craniata</taxon>
        <taxon>Vertebrata</taxon>
        <taxon>Euteleostomi</taxon>
        <taxon>Mammalia</taxon>
        <taxon>Eutheria</taxon>
        <taxon>Euarchontoglires</taxon>
        <taxon>Primates</taxon>
        <taxon>Haplorrhini</taxon>
        <taxon>Catarrhini</taxon>
        <taxon>Hominidae</taxon>
        <taxon>Pan</taxon>
    </lineage>
</organism>
<dbReference type="GO" id="GO:0000139">
    <property type="term" value="C:Golgi membrane"/>
    <property type="evidence" value="ECO:0007669"/>
    <property type="project" value="UniProtKB-SubCell"/>
</dbReference>
<evidence type="ECO:0000256" key="1">
    <source>
        <dbReference type="ARBA" id="ARBA00004395"/>
    </source>
</evidence>
<evidence type="ECO:0000313" key="8">
    <source>
        <dbReference type="Ensembl" id="ENSPPAP00000005507.1"/>
    </source>
</evidence>
<keyword evidence="4" id="KW-0813">Transport</keyword>
<comment type="subcellular location">
    <subcellularLocation>
        <location evidence="1">Golgi apparatus membrane</location>
        <topology evidence="1">Peripheral membrane protein</topology>
    </subcellularLocation>
</comment>
<keyword evidence="7" id="KW-0472">Membrane</keyword>
<dbReference type="Pfam" id="PF08700">
    <property type="entry name" value="VPS51_Exo84_N"/>
    <property type="match status" value="1"/>
</dbReference>
<dbReference type="AlphaFoldDB" id="A0A2R8ZKL3"/>
<evidence type="ECO:0000256" key="3">
    <source>
        <dbReference type="ARBA" id="ARBA00020978"/>
    </source>
</evidence>
<evidence type="ECO:0000256" key="6">
    <source>
        <dbReference type="ARBA" id="ARBA00023034"/>
    </source>
</evidence>
<evidence type="ECO:0000256" key="5">
    <source>
        <dbReference type="ARBA" id="ARBA00022927"/>
    </source>
</evidence>
<gene>
    <name evidence="8" type="primary">COG1</name>
</gene>
<keyword evidence="9" id="KW-1185">Reference proteome</keyword>
<evidence type="ECO:0000313" key="9">
    <source>
        <dbReference type="Proteomes" id="UP000240080"/>
    </source>
</evidence>
<dbReference type="EMBL" id="AJFE02032630">
    <property type="status" value="NOT_ANNOTATED_CDS"/>
    <property type="molecule type" value="Genomic_DNA"/>
</dbReference>
<evidence type="ECO:0000256" key="7">
    <source>
        <dbReference type="ARBA" id="ARBA00023136"/>
    </source>
</evidence>